<dbReference type="OrthoDB" id="626362at2"/>
<dbReference type="EMBL" id="RHLQ01000022">
    <property type="protein sequence ID" value="RNC98696.1"/>
    <property type="molecule type" value="Genomic_DNA"/>
</dbReference>
<dbReference type="PANTHER" id="PTHR21404:SF3">
    <property type="entry name" value="SMALL RNA 2'-O-METHYLTRANSFERASE"/>
    <property type="match status" value="1"/>
</dbReference>
<evidence type="ECO:0000256" key="10">
    <source>
        <dbReference type="ARBA" id="ARBA00023158"/>
    </source>
</evidence>
<dbReference type="GO" id="GO:0046872">
    <property type="term" value="F:metal ion binding"/>
    <property type="evidence" value="ECO:0007669"/>
    <property type="project" value="UniProtKB-KW"/>
</dbReference>
<dbReference type="InterPro" id="IPR026610">
    <property type="entry name" value="Hen1"/>
</dbReference>
<feature type="domain" description="Hen1 N-terminal" evidence="13">
    <location>
        <begin position="1"/>
        <end position="229"/>
    </location>
</feature>
<dbReference type="GO" id="GO:0090486">
    <property type="term" value="F:small RNA 2'-O-methyltransferase activity"/>
    <property type="evidence" value="ECO:0007669"/>
    <property type="project" value="UniProtKB-EC"/>
</dbReference>
<dbReference type="Gene3D" id="3.40.50.150">
    <property type="entry name" value="Vaccinia Virus protein VP39"/>
    <property type="match status" value="1"/>
</dbReference>
<dbReference type="InterPro" id="IPR038546">
    <property type="entry name" value="Hen1_N_sf"/>
</dbReference>
<evidence type="ECO:0000256" key="6">
    <source>
        <dbReference type="ARBA" id="ARBA00022691"/>
    </source>
</evidence>
<dbReference type="Proteomes" id="UP000279909">
    <property type="component" value="Unassembled WGS sequence"/>
</dbReference>
<evidence type="ECO:0000256" key="4">
    <source>
        <dbReference type="ARBA" id="ARBA00022603"/>
    </source>
</evidence>
<comment type="cofactor">
    <cofactor evidence="1">
        <name>Mg(2+)</name>
        <dbReference type="ChEBI" id="CHEBI:18420"/>
    </cofactor>
</comment>
<dbReference type="GO" id="GO:0031047">
    <property type="term" value="P:regulatory ncRNA-mediated gene silencing"/>
    <property type="evidence" value="ECO:0007669"/>
    <property type="project" value="UniProtKB-KW"/>
</dbReference>
<dbReference type="GO" id="GO:0001510">
    <property type="term" value="P:RNA methylation"/>
    <property type="evidence" value="ECO:0007669"/>
    <property type="project" value="InterPro"/>
</dbReference>
<keyword evidence="10" id="KW-0943">RNA-mediated gene silencing</keyword>
<evidence type="ECO:0000313" key="15">
    <source>
        <dbReference type="Proteomes" id="UP000279909"/>
    </source>
</evidence>
<evidence type="ECO:0000256" key="11">
    <source>
        <dbReference type="ARBA" id="ARBA00035025"/>
    </source>
</evidence>
<dbReference type="Pfam" id="PF12623">
    <property type="entry name" value="Hen1_L"/>
    <property type="match status" value="1"/>
</dbReference>
<evidence type="ECO:0000256" key="7">
    <source>
        <dbReference type="ARBA" id="ARBA00022723"/>
    </source>
</evidence>
<keyword evidence="5 14" id="KW-0808">Transferase</keyword>
<keyword evidence="7" id="KW-0479">Metal-binding</keyword>
<dbReference type="EC" id="2.1.1.386" evidence="11"/>
<organism evidence="14 15">
    <name type="scientific">Lysinibacillus halotolerans</name>
    <dbReference type="NCBI Taxonomy" id="1368476"/>
    <lineage>
        <taxon>Bacteria</taxon>
        <taxon>Bacillati</taxon>
        <taxon>Bacillota</taxon>
        <taxon>Bacilli</taxon>
        <taxon>Bacillales</taxon>
        <taxon>Bacillaceae</taxon>
        <taxon>Lysinibacillus</taxon>
    </lineage>
</organism>
<keyword evidence="6" id="KW-0949">S-adenosyl-L-methionine</keyword>
<dbReference type="GO" id="GO:0003723">
    <property type="term" value="F:RNA binding"/>
    <property type="evidence" value="ECO:0007669"/>
    <property type="project" value="UniProtKB-KW"/>
</dbReference>
<dbReference type="AlphaFoldDB" id="A0A3M8H8G2"/>
<dbReference type="RefSeq" id="WP_122972158.1">
    <property type="nucleotide sequence ID" value="NZ_RHLQ01000022.1"/>
</dbReference>
<protein>
    <recommendedName>
        <fullName evidence="3">Small RNA 2'-O-methyltransferase</fullName>
        <ecNumber evidence="11">2.1.1.386</ecNumber>
    </recommendedName>
</protein>
<evidence type="ECO:0000256" key="9">
    <source>
        <dbReference type="ARBA" id="ARBA00022884"/>
    </source>
</evidence>
<keyword evidence="9" id="KW-0694">RNA-binding</keyword>
<evidence type="ECO:0000256" key="5">
    <source>
        <dbReference type="ARBA" id="ARBA00022679"/>
    </source>
</evidence>
<comment type="caution">
    <text evidence="14">The sequence shown here is derived from an EMBL/GenBank/DDBJ whole genome shotgun (WGS) entry which is preliminary data.</text>
</comment>
<dbReference type="InterPro" id="IPR024740">
    <property type="entry name" value="Hen1_N"/>
</dbReference>
<dbReference type="SUPFAM" id="SSF53335">
    <property type="entry name" value="S-adenosyl-L-methionine-dependent methyltransferases"/>
    <property type="match status" value="1"/>
</dbReference>
<dbReference type="PANTHER" id="PTHR21404">
    <property type="entry name" value="HEN1"/>
    <property type="match status" value="1"/>
</dbReference>
<dbReference type="NCBIfam" id="TIGR04074">
    <property type="entry name" value="bacter_Hen1"/>
    <property type="match status" value="1"/>
</dbReference>
<evidence type="ECO:0000256" key="12">
    <source>
        <dbReference type="ARBA" id="ARBA00048418"/>
    </source>
</evidence>
<comment type="similarity">
    <text evidence="2">Belongs to the methyltransferase superfamily. HEN1 family.</text>
</comment>
<dbReference type="InterPro" id="IPR029063">
    <property type="entry name" value="SAM-dependent_MTases_sf"/>
</dbReference>
<reference evidence="14 15" key="1">
    <citation type="journal article" date="2014" name="Int. J. Syst. Evol. Microbiol.">
        <title>Lysinibacillus halotolerans sp. nov., isolated from saline-alkaline soil.</title>
        <authorList>
            <person name="Kong D."/>
            <person name="Wang Y."/>
            <person name="Zhao B."/>
            <person name="Li Y."/>
            <person name="Song J."/>
            <person name="Zhai Y."/>
            <person name="Zhang C."/>
            <person name="Wang H."/>
            <person name="Chen X."/>
            <person name="Zhao B."/>
            <person name="Ruan Z."/>
        </authorList>
    </citation>
    <scope>NUCLEOTIDE SEQUENCE [LARGE SCALE GENOMIC DNA]</scope>
    <source>
        <strain evidence="14 15">MCCC 1A12703</strain>
    </source>
</reference>
<comment type="catalytic activity">
    <reaction evidence="12">
        <text>small RNA 3'-end nucleotide + S-adenosyl-L-methionine = small RNA 3'-end 2'-O-methylnucleotide + S-adenosyl-L-homocysteine + H(+)</text>
        <dbReference type="Rhea" id="RHEA:37887"/>
        <dbReference type="Rhea" id="RHEA-COMP:10415"/>
        <dbReference type="Rhea" id="RHEA-COMP:10416"/>
        <dbReference type="ChEBI" id="CHEBI:15378"/>
        <dbReference type="ChEBI" id="CHEBI:57856"/>
        <dbReference type="ChEBI" id="CHEBI:59789"/>
        <dbReference type="ChEBI" id="CHEBI:74896"/>
        <dbReference type="ChEBI" id="CHEBI:74898"/>
        <dbReference type="EC" id="2.1.1.386"/>
    </reaction>
</comment>
<evidence type="ECO:0000256" key="1">
    <source>
        <dbReference type="ARBA" id="ARBA00001946"/>
    </source>
</evidence>
<name>A0A3M8H8G2_9BACI</name>
<gene>
    <name evidence="14" type="ORF">EC501_10030</name>
</gene>
<evidence type="ECO:0000259" key="13">
    <source>
        <dbReference type="Pfam" id="PF12623"/>
    </source>
</evidence>
<evidence type="ECO:0000256" key="3">
    <source>
        <dbReference type="ARBA" id="ARBA00021330"/>
    </source>
</evidence>
<accession>A0A3M8H8G2</accession>
<dbReference type="InterPro" id="IPR024026">
    <property type="entry name" value="3'-RNA_MeTfrase_Hen1_bac"/>
</dbReference>
<keyword evidence="8" id="KW-0460">Magnesium</keyword>
<keyword evidence="4 14" id="KW-0489">Methyltransferase</keyword>
<evidence type="ECO:0000313" key="14">
    <source>
        <dbReference type="EMBL" id="RNC98696.1"/>
    </source>
</evidence>
<evidence type="ECO:0000256" key="2">
    <source>
        <dbReference type="ARBA" id="ARBA00009026"/>
    </source>
</evidence>
<dbReference type="Gene3D" id="3.30.1610.20">
    <property type="entry name" value="Hen1, N-terminal domain"/>
    <property type="match status" value="1"/>
</dbReference>
<proteinExistence type="inferred from homology"/>
<keyword evidence="15" id="KW-1185">Reference proteome</keyword>
<dbReference type="Pfam" id="PF13489">
    <property type="entry name" value="Methyltransf_23"/>
    <property type="match status" value="1"/>
</dbReference>
<evidence type="ECO:0000256" key="8">
    <source>
        <dbReference type="ARBA" id="ARBA00022842"/>
    </source>
</evidence>
<sequence length="450" mass="52695">MQLTIRATGQDAKVISYLLAKNPNNLYERSVNGHFIRMFYSQFAEEEVEVTFFVTPDPIGLSSNQSEIYDITSYINDREFVVSSIFCTFLRTALGTALNGKPKEDYISWVNHSFPLEFSFGPLASNLSNLEIEELFQPLGYEVAITYGEVNYRVNIKKKSTARYITLKGLTTLQKGLRQLFVLIPVLDNYKHYYIDEKEIKKIERYGEGWLDTHPQRQFILKQALRFKEVYSLVERQSEEKQNTEVEQKVRLNDLRYEKIIQKVNEFKNRDTIVDLGSGEGKLSVKLGFVDGVKEILAVEPSESESIKALKRFEKVQEKENFVMPKQIIGSLFYYDERLKNKDIIILCEVIEHIDAYRLPKIMRTILHDYRPKVLLITTPNKEYNEVYQLGDGAHRHSDHRFEWTREEFSDWCETQSEASEYNVTFDGIGEEHELYGYPTQMCIFTRKEL</sequence>